<dbReference type="Pfam" id="PF10604">
    <property type="entry name" value="Polyketide_cyc2"/>
    <property type="match status" value="1"/>
</dbReference>
<dbReference type="InterPro" id="IPR019587">
    <property type="entry name" value="Polyketide_cyclase/dehydratase"/>
</dbReference>
<keyword evidence="2" id="KW-1185">Reference proteome</keyword>
<dbReference type="SUPFAM" id="SSF55961">
    <property type="entry name" value="Bet v1-like"/>
    <property type="match status" value="1"/>
</dbReference>
<accession>A0ABV8B2B3</accession>
<comment type="caution">
    <text evidence="1">The sequence shown here is derived from an EMBL/GenBank/DDBJ whole genome shotgun (WGS) entry which is preliminary data.</text>
</comment>
<evidence type="ECO:0000313" key="1">
    <source>
        <dbReference type="EMBL" id="MFC3884333.1"/>
    </source>
</evidence>
<dbReference type="EMBL" id="JBHRZT010000052">
    <property type="protein sequence ID" value="MFC3884333.1"/>
    <property type="molecule type" value="Genomic_DNA"/>
</dbReference>
<organism evidence="1 2">
    <name type="scientific">Bacillus songklensis</name>
    <dbReference type="NCBI Taxonomy" id="1069116"/>
    <lineage>
        <taxon>Bacteria</taxon>
        <taxon>Bacillati</taxon>
        <taxon>Bacillota</taxon>
        <taxon>Bacilli</taxon>
        <taxon>Bacillales</taxon>
        <taxon>Bacillaceae</taxon>
        <taxon>Bacillus</taxon>
    </lineage>
</organism>
<gene>
    <name evidence="1" type="ORF">ACFOU2_12830</name>
</gene>
<sequence>MLTKEESKGDEMMADLRDQIFIEKPLEEVFAFAVDLHNTPKVMVYVLSSEKITEGPIGVGTQFRERRKMGAQDTTSILEFIEYIPNRSYTIQSETNGIEVIYRYQFKTYDNGTLVDFTGEVVAKNMMMRFIRPMVINMLKKEDKDCLSLLKKAIEQREKINK</sequence>
<proteinExistence type="predicted"/>
<dbReference type="Gene3D" id="3.30.530.20">
    <property type="match status" value="1"/>
</dbReference>
<evidence type="ECO:0000313" key="2">
    <source>
        <dbReference type="Proteomes" id="UP001595752"/>
    </source>
</evidence>
<dbReference type="Proteomes" id="UP001595752">
    <property type="component" value="Unassembled WGS sequence"/>
</dbReference>
<dbReference type="InterPro" id="IPR023393">
    <property type="entry name" value="START-like_dom_sf"/>
</dbReference>
<reference evidence="2" key="1">
    <citation type="journal article" date="2019" name="Int. J. Syst. Evol. Microbiol.">
        <title>The Global Catalogue of Microorganisms (GCM) 10K type strain sequencing project: providing services to taxonomists for standard genome sequencing and annotation.</title>
        <authorList>
            <consortium name="The Broad Institute Genomics Platform"/>
            <consortium name="The Broad Institute Genome Sequencing Center for Infectious Disease"/>
            <person name="Wu L."/>
            <person name="Ma J."/>
        </authorList>
    </citation>
    <scope>NUCLEOTIDE SEQUENCE [LARGE SCALE GENOMIC DNA]</scope>
    <source>
        <strain evidence="2">CCUG 61889</strain>
    </source>
</reference>
<protein>
    <submittedName>
        <fullName evidence="1">SRPBCC family protein</fullName>
    </submittedName>
</protein>
<name>A0ABV8B2B3_9BACI</name>